<keyword evidence="6" id="KW-0813">Transport</keyword>
<dbReference type="Proteomes" id="UP000319976">
    <property type="component" value="Chromosome"/>
</dbReference>
<evidence type="ECO:0000256" key="5">
    <source>
        <dbReference type="ARBA" id="ARBA00023136"/>
    </source>
</evidence>
<keyword evidence="5 7" id="KW-0472">Membrane</keyword>
<feature type="domain" description="MotA/TolQ/ExbB proton channel" evidence="8">
    <location>
        <begin position="90"/>
        <end position="200"/>
    </location>
</feature>
<dbReference type="GO" id="GO:0005886">
    <property type="term" value="C:plasma membrane"/>
    <property type="evidence" value="ECO:0007669"/>
    <property type="project" value="UniProtKB-SubCell"/>
</dbReference>
<feature type="transmembrane region" description="Helical" evidence="7">
    <location>
        <begin position="12"/>
        <end position="32"/>
    </location>
</feature>
<keyword evidence="4 7" id="KW-1133">Transmembrane helix</keyword>
<organism evidence="9 10">
    <name type="scientific">Calycomorphotria hydatis</name>
    <dbReference type="NCBI Taxonomy" id="2528027"/>
    <lineage>
        <taxon>Bacteria</taxon>
        <taxon>Pseudomonadati</taxon>
        <taxon>Planctomycetota</taxon>
        <taxon>Planctomycetia</taxon>
        <taxon>Planctomycetales</taxon>
        <taxon>Planctomycetaceae</taxon>
        <taxon>Calycomorphotria</taxon>
    </lineage>
</organism>
<dbReference type="GO" id="GO:0017038">
    <property type="term" value="P:protein import"/>
    <property type="evidence" value="ECO:0007669"/>
    <property type="project" value="TreeGrafter"/>
</dbReference>
<dbReference type="EMBL" id="CP036316">
    <property type="protein sequence ID" value="QDT64457.1"/>
    <property type="molecule type" value="Genomic_DNA"/>
</dbReference>
<dbReference type="KEGG" id="chya:V22_16910"/>
<dbReference type="RefSeq" id="WP_231734213.1">
    <property type="nucleotide sequence ID" value="NZ_CP036316.1"/>
</dbReference>
<comment type="subcellular location">
    <subcellularLocation>
        <location evidence="1">Cell membrane</location>
        <topology evidence="1">Multi-pass membrane protein</topology>
    </subcellularLocation>
    <subcellularLocation>
        <location evidence="6">Membrane</location>
        <topology evidence="6">Multi-pass membrane protein</topology>
    </subcellularLocation>
</comment>
<dbReference type="AlphaFoldDB" id="A0A517T7W4"/>
<keyword evidence="6" id="KW-0653">Protein transport</keyword>
<dbReference type="PANTHER" id="PTHR30625:SF17">
    <property type="entry name" value="TOLQ-RELATED"/>
    <property type="match status" value="1"/>
</dbReference>
<comment type="similarity">
    <text evidence="6">Belongs to the exbB/tolQ family.</text>
</comment>
<reference evidence="9 10" key="1">
    <citation type="submission" date="2019-02" db="EMBL/GenBank/DDBJ databases">
        <title>Deep-cultivation of Planctomycetes and their phenomic and genomic characterization uncovers novel biology.</title>
        <authorList>
            <person name="Wiegand S."/>
            <person name="Jogler M."/>
            <person name="Boedeker C."/>
            <person name="Pinto D."/>
            <person name="Vollmers J."/>
            <person name="Rivas-Marin E."/>
            <person name="Kohn T."/>
            <person name="Peeters S.H."/>
            <person name="Heuer A."/>
            <person name="Rast P."/>
            <person name="Oberbeckmann S."/>
            <person name="Bunk B."/>
            <person name="Jeske O."/>
            <person name="Meyerdierks A."/>
            <person name="Storesund J.E."/>
            <person name="Kallscheuer N."/>
            <person name="Luecker S."/>
            <person name="Lage O.M."/>
            <person name="Pohl T."/>
            <person name="Merkel B.J."/>
            <person name="Hornburger P."/>
            <person name="Mueller R.-W."/>
            <person name="Bruemmer F."/>
            <person name="Labrenz M."/>
            <person name="Spormann A.M."/>
            <person name="Op den Camp H."/>
            <person name="Overmann J."/>
            <person name="Amann R."/>
            <person name="Jetten M.S.M."/>
            <person name="Mascher T."/>
            <person name="Medema M.H."/>
            <person name="Devos D.P."/>
            <person name="Kaster A.-K."/>
            <person name="Ovreas L."/>
            <person name="Rohde M."/>
            <person name="Galperin M.Y."/>
            <person name="Jogler C."/>
        </authorList>
    </citation>
    <scope>NUCLEOTIDE SEQUENCE [LARGE SCALE GENOMIC DNA]</scope>
    <source>
        <strain evidence="9 10">V22</strain>
    </source>
</reference>
<evidence type="ECO:0000256" key="6">
    <source>
        <dbReference type="RuleBase" id="RU004057"/>
    </source>
</evidence>
<evidence type="ECO:0000256" key="2">
    <source>
        <dbReference type="ARBA" id="ARBA00022475"/>
    </source>
</evidence>
<dbReference type="InterPro" id="IPR050790">
    <property type="entry name" value="ExbB/TolQ_transport"/>
</dbReference>
<dbReference type="InterPro" id="IPR002898">
    <property type="entry name" value="MotA_ExbB_proton_chnl"/>
</dbReference>
<name>A0A517T7W4_9PLAN</name>
<protein>
    <submittedName>
        <fullName evidence="9">Biopolymer transport protein ExbB</fullName>
    </submittedName>
</protein>
<evidence type="ECO:0000256" key="4">
    <source>
        <dbReference type="ARBA" id="ARBA00022989"/>
    </source>
</evidence>
<feature type="transmembrane region" description="Helical" evidence="7">
    <location>
        <begin position="126"/>
        <end position="144"/>
    </location>
</feature>
<proteinExistence type="inferred from homology"/>
<dbReference type="Pfam" id="PF01618">
    <property type="entry name" value="MotA_ExbB"/>
    <property type="match status" value="1"/>
</dbReference>
<evidence type="ECO:0000256" key="3">
    <source>
        <dbReference type="ARBA" id="ARBA00022692"/>
    </source>
</evidence>
<feature type="transmembrane region" description="Helical" evidence="7">
    <location>
        <begin position="164"/>
        <end position="184"/>
    </location>
</feature>
<evidence type="ECO:0000313" key="10">
    <source>
        <dbReference type="Proteomes" id="UP000319976"/>
    </source>
</evidence>
<keyword evidence="10" id="KW-1185">Reference proteome</keyword>
<evidence type="ECO:0000256" key="1">
    <source>
        <dbReference type="ARBA" id="ARBA00004651"/>
    </source>
</evidence>
<keyword evidence="3 7" id="KW-0812">Transmembrane</keyword>
<accession>A0A517T7W4</accession>
<dbReference type="PANTHER" id="PTHR30625">
    <property type="entry name" value="PROTEIN TOLQ"/>
    <property type="match status" value="1"/>
</dbReference>
<sequence length="219" mass="24292">MDIPILDIAGYVIYAAMALAALYGVFVTILLTRRVGQKQFRSTAQAEDFLTEIEDHLKQKEYEAIIEKCDRPPFWSKAVPQLIMVAIDNRHQKLTRLRRTLAERFERDVLADLDYRASWISTIVKSAPMLGLLGTVVGMINAFAKIAAMQQSGKTDPSVLAQDISFALSTTAIGLAIAIPLVLAGNMLQVRIGKLQDSVQEQLGRFLDVLVDTSDEELV</sequence>
<evidence type="ECO:0000259" key="8">
    <source>
        <dbReference type="Pfam" id="PF01618"/>
    </source>
</evidence>
<evidence type="ECO:0000256" key="7">
    <source>
        <dbReference type="SAM" id="Phobius"/>
    </source>
</evidence>
<gene>
    <name evidence="9" type="primary">exbB_2</name>
    <name evidence="9" type="ORF">V22_16910</name>
</gene>
<keyword evidence="2" id="KW-1003">Cell membrane</keyword>
<evidence type="ECO:0000313" key="9">
    <source>
        <dbReference type="EMBL" id="QDT64457.1"/>
    </source>
</evidence>